<keyword evidence="3" id="KW-1185">Reference proteome</keyword>
<dbReference type="InterPro" id="IPR005835">
    <property type="entry name" value="NTP_transferase_dom"/>
</dbReference>
<sequence>MKSLILAAGFGTRLRPLTNSRPKPLCPFFGVPFLELALSRVSKEAKDIAVNTHYLGETIEKYLALHHQEKPLKVFHEPEIRGTGGALFPLRSWLGDEPLLIYNADIISNIDISRVINAHRKSNSIATMVMLPHAIPLKTPVYCQDSQVLAFGDKPPSSNGKFTFSGIHIVSSEFVSRIPETVPWSVIDTYKKLIAEGHRVQAYFHSGFWSDLGTPQSLWESHIEVLKSNPNKLLSELGVTEARAKFMYPSLVCDTKNHSAWRDTINLQGRCFNSLVDSDQSIQQTIHDSLIIHPKMTIHNQPIQRRLYIDEVELSF</sequence>
<accession>A0A1Y6B453</accession>
<keyword evidence="2" id="KW-0808">Transferase</keyword>
<feature type="domain" description="Nucleotidyl transferase" evidence="1">
    <location>
        <begin position="2"/>
        <end position="226"/>
    </location>
</feature>
<dbReference type="OrthoDB" id="9788272at2"/>
<dbReference type="SUPFAM" id="SSF53448">
    <property type="entry name" value="Nucleotide-diphospho-sugar transferases"/>
    <property type="match status" value="1"/>
</dbReference>
<dbReference type="Gene3D" id="3.90.550.10">
    <property type="entry name" value="Spore Coat Polysaccharide Biosynthesis Protein SpsA, Chain A"/>
    <property type="match status" value="1"/>
</dbReference>
<dbReference type="EMBL" id="FWZT01000001">
    <property type="protein sequence ID" value="SME90903.1"/>
    <property type="molecule type" value="Genomic_DNA"/>
</dbReference>
<reference evidence="3" key="1">
    <citation type="submission" date="2017-04" db="EMBL/GenBank/DDBJ databases">
        <authorList>
            <person name="Varghese N."/>
            <person name="Submissions S."/>
        </authorList>
    </citation>
    <scope>NUCLEOTIDE SEQUENCE [LARGE SCALE GENOMIC DNA]</scope>
    <source>
        <strain evidence="3">RKEM611</strain>
    </source>
</reference>
<dbReference type="InterPro" id="IPR050486">
    <property type="entry name" value="Mannose-1P_guanyltransferase"/>
</dbReference>
<name>A0A1Y6B453_9BACT</name>
<dbReference type="Pfam" id="PF00483">
    <property type="entry name" value="NTP_transferase"/>
    <property type="match status" value="1"/>
</dbReference>
<evidence type="ECO:0000259" key="1">
    <source>
        <dbReference type="Pfam" id="PF00483"/>
    </source>
</evidence>
<evidence type="ECO:0000313" key="2">
    <source>
        <dbReference type="EMBL" id="SME90903.1"/>
    </source>
</evidence>
<dbReference type="PANTHER" id="PTHR22572">
    <property type="entry name" value="SUGAR-1-PHOSPHATE GUANYL TRANSFERASE"/>
    <property type="match status" value="1"/>
</dbReference>
<dbReference type="STRING" id="1513793.SAMN06296036_101409"/>
<dbReference type="GO" id="GO:0016779">
    <property type="term" value="F:nucleotidyltransferase activity"/>
    <property type="evidence" value="ECO:0007669"/>
    <property type="project" value="UniProtKB-KW"/>
</dbReference>
<evidence type="ECO:0000313" key="3">
    <source>
        <dbReference type="Proteomes" id="UP000192907"/>
    </source>
</evidence>
<organism evidence="2 3">
    <name type="scientific">Pseudobacteriovorax antillogorgiicola</name>
    <dbReference type="NCBI Taxonomy" id="1513793"/>
    <lineage>
        <taxon>Bacteria</taxon>
        <taxon>Pseudomonadati</taxon>
        <taxon>Bdellovibrionota</taxon>
        <taxon>Oligoflexia</taxon>
        <taxon>Oligoflexales</taxon>
        <taxon>Pseudobacteriovoracaceae</taxon>
        <taxon>Pseudobacteriovorax</taxon>
    </lineage>
</organism>
<dbReference type="InterPro" id="IPR029044">
    <property type="entry name" value="Nucleotide-diphossugar_trans"/>
</dbReference>
<dbReference type="Proteomes" id="UP000192907">
    <property type="component" value="Unassembled WGS sequence"/>
</dbReference>
<gene>
    <name evidence="2" type="ORF">SAMN06296036_101409</name>
</gene>
<dbReference type="RefSeq" id="WP_132314476.1">
    <property type="nucleotide sequence ID" value="NZ_FWZT01000001.1"/>
</dbReference>
<protein>
    <submittedName>
        <fullName evidence="2">Mannose-1-phosphate guanylyltransferase</fullName>
    </submittedName>
</protein>
<keyword evidence="2" id="KW-0548">Nucleotidyltransferase</keyword>
<proteinExistence type="predicted"/>
<dbReference type="AlphaFoldDB" id="A0A1Y6B453"/>